<proteinExistence type="predicted"/>
<dbReference type="Proteomes" id="UP000820669">
    <property type="component" value="Unassembled WGS sequence"/>
</dbReference>
<accession>A0ABX1SG53</accession>
<protein>
    <submittedName>
        <fullName evidence="1">Uncharacterized protein</fullName>
    </submittedName>
</protein>
<name>A0ABX1SG53_9PSEU</name>
<gene>
    <name evidence="1" type="ORF">HF526_21720</name>
</gene>
<reference evidence="1 2" key="1">
    <citation type="submission" date="2020-04" db="EMBL/GenBank/DDBJ databases">
        <authorList>
            <person name="Klaysubun C."/>
            <person name="Duangmal K."/>
            <person name="Lipun K."/>
        </authorList>
    </citation>
    <scope>NUCLEOTIDE SEQUENCE [LARGE SCALE GENOMIC DNA]</scope>
    <source>
        <strain evidence="1 2">K10HN5</strain>
    </source>
</reference>
<organism evidence="1 2">
    <name type="scientific">Pseudonocardia acidicola</name>
    <dbReference type="NCBI Taxonomy" id="2724939"/>
    <lineage>
        <taxon>Bacteria</taxon>
        <taxon>Bacillati</taxon>
        <taxon>Actinomycetota</taxon>
        <taxon>Actinomycetes</taxon>
        <taxon>Pseudonocardiales</taxon>
        <taxon>Pseudonocardiaceae</taxon>
        <taxon>Pseudonocardia</taxon>
    </lineage>
</organism>
<comment type="caution">
    <text evidence="1">The sequence shown here is derived from an EMBL/GenBank/DDBJ whole genome shotgun (WGS) entry which is preliminary data.</text>
</comment>
<dbReference type="RefSeq" id="WP_169383393.1">
    <property type="nucleotide sequence ID" value="NZ_JAAXLA010000044.1"/>
</dbReference>
<sequence>MVNGELGFGIPPTSAGPVAAVLPSVADGRIVALHQVIKPDKLRGL</sequence>
<dbReference type="EMBL" id="JAAXLA010000044">
    <property type="protein sequence ID" value="NMH99914.1"/>
    <property type="molecule type" value="Genomic_DNA"/>
</dbReference>
<evidence type="ECO:0000313" key="1">
    <source>
        <dbReference type="EMBL" id="NMH99914.1"/>
    </source>
</evidence>
<keyword evidence="2" id="KW-1185">Reference proteome</keyword>
<evidence type="ECO:0000313" key="2">
    <source>
        <dbReference type="Proteomes" id="UP000820669"/>
    </source>
</evidence>